<feature type="domain" description="PD-(D/E)XK endonuclease-like" evidence="1">
    <location>
        <begin position="59"/>
        <end position="200"/>
    </location>
</feature>
<dbReference type="AlphaFoldDB" id="A0A381VI73"/>
<proteinExistence type="predicted"/>
<protein>
    <recommendedName>
        <fullName evidence="1">PD-(D/E)XK endonuclease-like domain-containing protein</fullName>
    </recommendedName>
</protein>
<dbReference type="Pfam" id="PF12705">
    <property type="entry name" value="PDDEXK_1"/>
    <property type="match status" value="1"/>
</dbReference>
<dbReference type="EMBL" id="UINC01008706">
    <property type="protein sequence ID" value="SVA39153.1"/>
    <property type="molecule type" value="Genomic_DNA"/>
</dbReference>
<organism evidence="2">
    <name type="scientific">marine metagenome</name>
    <dbReference type="NCBI Taxonomy" id="408172"/>
    <lineage>
        <taxon>unclassified sequences</taxon>
        <taxon>metagenomes</taxon>
        <taxon>ecological metagenomes</taxon>
    </lineage>
</organism>
<feature type="non-terminal residue" evidence="2">
    <location>
        <position position="1"/>
    </location>
</feature>
<sequence>VKSSVVPLADEVFKLHRSLWKEKWHDRVAIVYRDKTARDYFHLGEKCLARFYRLNYPFDDNVIANEHEMVFLLDQDESYKIKGIVDRLDHDGTGNWEIHDYKTGKRAMSQNDADKDHQLALYQIGLMAEVKEFKSIKLIWHFIQHGIRVESIRTMAALRKVIDETKKTIDIIRDTLNNDGEFHPKKSMLCNWCYYWEECPAQSGTNPYIKA</sequence>
<gene>
    <name evidence="2" type="ORF">METZ01_LOCUS92007</name>
</gene>
<dbReference type="InterPro" id="IPR011604">
    <property type="entry name" value="PDDEXK-like_dom_sf"/>
</dbReference>
<reference evidence="2" key="1">
    <citation type="submission" date="2018-05" db="EMBL/GenBank/DDBJ databases">
        <authorList>
            <person name="Lanie J.A."/>
            <person name="Ng W.-L."/>
            <person name="Kazmierczak K.M."/>
            <person name="Andrzejewski T.M."/>
            <person name="Davidsen T.M."/>
            <person name="Wayne K.J."/>
            <person name="Tettelin H."/>
            <person name="Glass J.I."/>
            <person name="Rusch D."/>
            <person name="Podicherti R."/>
            <person name="Tsui H.-C.T."/>
            <person name="Winkler M.E."/>
        </authorList>
    </citation>
    <scope>NUCLEOTIDE SEQUENCE</scope>
</reference>
<name>A0A381VI73_9ZZZZ</name>
<evidence type="ECO:0000259" key="1">
    <source>
        <dbReference type="Pfam" id="PF12705"/>
    </source>
</evidence>
<evidence type="ECO:0000313" key="2">
    <source>
        <dbReference type="EMBL" id="SVA39153.1"/>
    </source>
</evidence>
<dbReference type="InterPro" id="IPR038726">
    <property type="entry name" value="PDDEXK_AddAB-type"/>
</dbReference>
<accession>A0A381VI73</accession>
<dbReference type="Gene3D" id="3.90.320.10">
    <property type="match status" value="1"/>
</dbReference>